<dbReference type="Proteomes" id="UP001156670">
    <property type="component" value="Unassembled WGS sequence"/>
</dbReference>
<dbReference type="RefSeq" id="WP_423372873.1">
    <property type="nucleotide sequence ID" value="NZ_CP064031.1"/>
</dbReference>
<dbReference type="EMBL" id="BSOB01000004">
    <property type="protein sequence ID" value="GLQ91484.1"/>
    <property type="molecule type" value="Genomic_DNA"/>
</dbReference>
<evidence type="ECO:0000259" key="2">
    <source>
        <dbReference type="Pfam" id="PF13628"/>
    </source>
</evidence>
<dbReference type="InterPro" id="IPR012347">
    <property type="entry name" value="Ferritin-like"/>
</dbReference>
<gene>
    <name evidence="3" type="ORF">GCM10007901_04340</name>
</gene>
<evidence type="ECO:0000313" key="3">
    <source>
        <dbReference type="EMBL" id="GLQ91484.1"/>
    </source>
</evidence>
<dbReference type="InterPro" id="IPR025419">
    <property type="entry name" value="DUF4142"/>
</dbReference>
<feature type="chain" id="PRO_5047441896" description="DUF4142 domain-containing protein" evidence="1">
    <location>
        <begin position="29"/>
        <end position="209"/>
    </location>
</feature>
<evidence type="ECO:0000313" key="4">
    <source>
        <dbReference type="Proteomes" id="UP001156670"/>
    </source>
</evidence>
<evidence type="ECO:0000256" key="1">
    <source>
        <dbReference type="SAM" id="SignalP"/>
    </source>
</evidence>
<sequence length="209" mass="22427">MRVASFSRFIPASLVLMWLTLAAGLAQAADTNQQPLSPDDQTFLAHAMSDNANQIAMAKMALAKSTNPHVIELANTIIQERTALDTQLAQLTTDKHLGAQQATTSITLYHMQALNGDAFDRTFASSAVRSHCRMISAYEAAKAASANSALKDLAHQTIPALRNNLTVAMALLRSSGPTAHPQETMASVDTRGSKALVFWEPISLVAAPW</sequence>
<feature type="domain" description="DUF4142" evidence="2">
    <location>
        <begin position="39"/>
        <end position="171"/>
    </location>
</feature>
<dbReference type="Pfam" id="PF13628">
    <property type="entry name" value="DUF4142"/>
    <property type="match status" value="1"/>
</dbReference>
<organism evidence="3 4">
    <name type="scientific">Dyella acidisoli</name>
    <dbReference type="NCBI Taxonomy" id="1867834"/>
    <lineage>
        <taxon>Bacteria</taxon>
        <taxon>Pseudomonadati</taxon>
        <taxon>Pseudomonadota</taxon>
        <taxon>Gammaproteobacteria</taxon>
        <taxon>Lysobacterales</taxon>
        <taxon>Rhodanobacteraceae</taxon>
        <taxon>Dyella</taxon>
    </lineage>
</organism>
<feature type="signal peptide" evidence="1">
    <location>
        <begin position="1"/>
        <end position="28"/>
    </location>
</feature>
<proteinExistence type="predicted"/>
<accession>A0ABQ5XIH7</accession>
<keyword evidence="1" id="KW-0732">Signal</keyword>
<keyword evidence="4" id="KW-1185">Reference proteome</keyword>
<protein>
    <recommendedName>
        <fullName evidence="2">DUF4142 domain-containing protein</fullName>
    </recommendedName>
</protein>
<dbReference type="PANTHER" id="PTHR38593:SF1">
    <property type="entry name" value="BLR2558 PROTEIN"/>
    <property type="match status" value="1"/>
</dbReference>
<comment type="caution">
    <text evidence="3">The sequence shown here is derived from an EMBL/GenBank/DDBJ whole genome shotgun (WGS) entry which is preliminary data.</text>
</comment>
<dbReference type="PANTHER" id="PTHR38593">
    <property type="entry name" value="BLR2558 PROTEIN"/>
    <property type="match status" value="1"/>
</dbReference>
<name>A0ABQ5XIH7_9GAMM</name>
<dbReference type="Gene3D" id="1.20.1260.10">
    <property type="match status" value="1"/>
</dbReference>
<reference evidence="4" key="1">
    <citation type="journal article" date="2019" name="Int. J. Syst. Evol. Microbiol.">
        <title>The Global Catalogue of Microorganisms (GCM) 10K type strain sequencing project: providing services to taxonomists for standard genome sequencing and annotation.</title>
        <authorList>
            <consortium name="The Broad Institute Genomics Platform"/>
            <consortium name="The Broad Institute Genome Sequencing Center for Infectious Disease"/>
            <person name="Wu L."/>
            <person name="Ma J."/>
        </authorList>
    </citation>
    <scope>NUCLEOTIDE SEQUENCE [LARGE SCALE GENOMIC DNA]</scope>
    <source>
        <strain evidence="4">NBRC 111980</strain>
    </source>
</reference>